<organism evidence="2 3">
    <name type="scientific">Roseateles saccharophilus</name>
    <name type="common">Pseudomonas saccharophila</name>
    <dbReference type="NCBI Taxonomy" id="304"/>
    <lineage>
        <taxon>Bacteria</taxon>
        <taxon>Pseudomonadati</taxon>
        <taxon>Pseudomonadota</taxon>
        <taxon>Betaproteobacteria</taxon>
        <taxon>Burkholderiales</taxon>
        <taxon>Sphaerotilaceae</taxon>
        <taxon>Roseateles</taxon>
    </lineage>
</organism>
<dbReference type="RefSeq" id="WP_243655725.1">
    <property type="nucleotide sequence ID" value="NZ_CBCSGL010000012.1"/>
</dbReference>
<sequence>MCFSATASFTAGAGLLLVGAATARQVRRRPELPFALIPLLFAVQQLIEGALWLTFPDKAPWLNTALTYAYSLFSHVLWPIYVPLAVLLIEPPGWRRKALIAFSVAGIAVGTWLLYAMARYGIVSRPTGRHVEYVSPHFFAAVAMTLYLLSTGVSLLFSAHRLVKVFGLLALLSFAAAYAFYALWFISVWCFFAAVLSGVVYLHLRNPRVGLHQRVPDTRSHGARARSASQLH</sequence>
<evidence type="ECO:0000313" key="2">
    <source>
        <dbReference type="EMBL" id="TCU94639.1"/>
    </source>
</evidence>
<comment type="caution">
    <text evidence="2">The sequence shown here is derived from an EMBL/GenBank/DDBJ whole genome shotgun (WGS) entry which is preliminary data.</text>
</comment>
<protein>
    <submittedName>
        <fullName evidence="2">Uncharacterized protein</fullName>
    </submittedName>
</protein>
<feature type="transmembrane region" description="Helical" evidence="1">
    <location>
        <begin position="186"/>
        <end position="204"/>
    </location>
</feature>
<gene>
    <name evidence="2" type="ORF">EV671_101661</name>
</gene>
<evidence type="ECO:0000256" key="1">
    <source>
        <dbReference type="SAM" id="Phobius"/>
    </source>
</evidence>
<feature type="transmembrane region" description="Helical" evidence="1">
    <location>
        <begin position="35"/>
        <end position="55"/>
    </location>
</feature>
<feature type="transmembrane region" description="Helical" evidence="1">
    <location>
        <begin position="67"/>
        <end position="89"/>
    </location>
</feature>
<accession>A0A4V2VQH6</accession>
<feature type="transmembrane region" description="Helical" evidence="1">
    <location>
        <begin position="162"/>
        <end position="180"/>
    </location>
</feature>
<proteinExistence type="predicted"/>
<feature type="transmembrane region" description="Helical" evidence="1">
    <location>
        <begin position="138"/>
        <end position="157"/>
    </location>
</feature>
<feature type="transmembrane region" description="Helical" evidence="1">
    <location>
        <begin position="98"/>
        <end position="118"/>
    </location>
</feature>
<dbReference type="Pfam" id="PF20334">
    <property type="entry name" value="DUF6629"/>
    <property type="match status" value="1"/>
</dbReference>
<dbReference type="Proteomes" id="UP000295110">
    <property type="component" value="Unassembled WGS sequence"/>
</dbReference>
<keyword evidence="1" id="KW-0812">Transmembrane</keyword>
<keyword evidence="1" id="KW-1133">Transmembrane helix</keyword>
<keyword evidence="3" id="KW-1185">Reference proteome</keyword>
<feature type="transmembrane region" description="Helical" evidence="1">
    <location>
        <begin position="6"/>
        <end position="23"/>
    </location>
</feature>
<dbReference type="EMBL" id="SMBU01000016">
    <property type="protein sequence ID" value="TCU94639.1"/>
    <property type="molecule type" value="Genomic_DNA"/>
</dbReference>
<evidence type="ECO:0000313" key="3">
    <source>
        <dbReference type="Proteomes" id="UP000295110"/>
    </source>
</evidence>
<reference evidence="2 3" key="1">
    <citation type="submission" date="2019-03" db="EMBL/GenBank/DDBJ databases">
        <title>Genomic Encyclopedia of Type Strains, Phase IV (KMG-IV): sequencing the most valuable type-strain genomes for metagenomic binning, comparative biology and taxonomic classification.</title>
        <authorList>
            <person name="Goeker M."/>
        </authorList>
    </citation>
    <scope>NUCLEOTIDE SEQUENCE [LARGE SCALE GENOMIC DNA]</scope>
    <source>
        <strain evidence="2 3">DSM 654</strain>
    </source>
</reference>
<dbReference type="InterPro" id="IPR046737">
    <property type="entry name" value="DUF6629"/>
</dbReference>
<dbReference type="AlphaFoldDB" id="A0A4V2VQH6"/>
<name>A0A4V2VQH6_ROSSA</name>
<keyword evidence="1" id="KW-0472">Membrane</keyword>